<feature type="region of interest" description="Disordered" evidence="9">
    <location>
        <begin position="284"/>
        <end position="310"/>
    </location>
</feature>
<dbReference type="OMA" id="YRKVTNV"/>
<dbReference type="OrthoDB" id="4062651at2759"/>
<sequence length="310" mass="35132">MPCVNPDPSDKDAEPFVEIDPTGRYGRYKELLGAGAVKKVYRAFDQEIGIEVAWNQIRLGCFVDNEPMMQRIQSEVELLTSLNNENIISLYHVWEEQNTLNFITEVCTSGNLREYRQKHRHVSLKALKKWSKQILMGLEYLHTHEPCVIHRDLNCSNVFVNGHIGQIKIGDLGMAAAVGKNHVAHSILGTPEFMAPELYDEDYTEMVDIYSFGLCVLELVTLELPYSECDTVAKIYKKVTSGIRPQAMNKVKNPEVKAFIEKCLAQPRKRPSASDLLKDPFFDGLDDDENNNNSNSEISNNNYSSIPIFG</sequence>
<evidence type="ECO:0000256" key="3">
    <source>
        <dbReference type="ARBA" id="ARBA00022679"/>
    </source>
</evidence>
<dbReference type="STRING" id="56857.A0A200QXD9"/>
<dbReference type="PANTHER" id="PTHR13902">
    <property type="entry name" value="SERINE/THREONINE-PROTEIN KINASE WNK WITH NO LYSINE -RELATED"/>
    <property type="match status" value="1"/>
</dbReference>
<reference evidence="11 12" key="1">
    <citation type="journal article" date="2017" name="Mol. Plant">
        <title>The Genome of Medicinal Plant Macleaya cordata Provides New Insights into Benzylisoquinoline Alkaloids Metabolism.</title>
        <authorList>
            <person name="Liu X."/>
            <person name="Liu Y."/>
            <person name="Huang P."/>
            <person name="Ma Y."/>
            <person name="Qing Z."/>
            <person name="Tang Q."/>
            <person name="Cao H."/>
            <person name="Cheng P."/>
            <person name="Zheng Y."/>
            <person name="Yuan Z."/>
            <person name="Zhou Y."/>
            <person name="Liu J."/>
            <person name="Tang Z."/>
            <person name="Zhuo Y."/>
            <person name="Zhang Y."/>
            <person name="Yu L."/>
            <person name="Huang J."/>
            <person name="Yang P."/>
            <person name="Peng Q."/>
            <person name="Zhang J."/>
            <person name="Jiang W."/>
            <person name="Zhang Z."/>
            <person name="Lin K."/>
            <person name="Ro D.K."/>
            <person name="Chen X."/>
            <person name="Xiong X."/>
            <person name="Shang Y."/>
            <person name="Huang S."/>
            <person name="Zeng J."/>
        </authorList>
    </citation>
    <scope>NUCLEOTIDE SEQUENCE [LARGE SCALE GENOMIC DNA]</scope>
    <source>
        <strain evidence="12">cv. BLH2017</strain>
        <tissue evidence="11">Root</tissue>
    </source>
</reference>
<evidence type="ECO:0000256" key="7">
    <source>
        <dbReference type="ARBA" id="ARBA00047899"/>
    </source>
</evidence>
<dbReference type="SUPFAM" id="SSF56112">
    <property type="entry name" value="Protein kinase-like (PK-like)"/>
    <property type="match status" value="1"/>
</dbReference>
<dbReference type="PROSITE" id="PS50011">
    <property type="entry name" value="PROTEIN_KINASE_DOM"/>
    <property type="match status" value="1"/>
</dbReference>
<dbReference type="InParanoid" id="A0A200QXD9"/>
<dbReference type="EC" id="2.7.11.1" evidence="1"/>
<protein>
    <recommendedName>
        <fullName evidence="1">non-specific serine/threonine protein kinase</fullName>
        <ecNumber evidence="1">2.7.11.1</ecNumber>
    </recommendedName>
</protein>
<dbReference type="FunFam" id="3.30.200.20:FF:000075">
    <property type="entry name" value="Probable serine/threonine-protein kinase WNK1"/>
    <property type="match status" value="1"/>
</dbReference>
<organism evidence="11 12">
    <name type="scientific">Macleaya cordata</name>
    <name type="common">Five-seeded plume-poppy</name>
    <name type="synonym">Bocconia cordata</name>
    <dbReference type="NCBI Taxonomy" id="56857"/>
    <lineage>
        <taxon>Eukaryota</taxon>
        <taxon>Viridiplantae</taxon>
        <taxon>Streptophyta</taxon>
        <taxon>Embryophyta</taxon>
        <taxon>Tracheophyta</taxon>
        <taxon>Spermatophyta</taxon>
        <taxon>Magnoliopsida</taxon>
        <taxon>Ranunculales</taxon>
        <taxon>Papaveraceae</taxon>
        <taxon>Papaveroideae</taxon>
        <taxon>Macleaya</taxon>
    </lineage>
</organism>
<evidence type="ECO:0000259" key="10">
    <source>
        <dbReference type="PROSITE" id="PS50011"/>
    </source>
</evidence>
<dbReference type="AlphaFoldDB" id="A0A200QXD9"/>
<proteinExistence type="predicted"/>
<dbReference type="Gene3D" id="1.10.510.10">
    <property type="entry name" value="Transferase(Phosphotransferase) domain 1"/>
    <property type="match status" value="1"/>
</dbReference>
<dbReference type="EMBL" id="MVGT01000915">
    <property type="protein sequence ID" value="OVA15115.1"/>
    <property type="molecule type" value="Genomic_DNA"/>
</dbReference>
<keyword evidence="2" id="KW-0723">Serine/threonine-protein kinase</keyword>
<dbReference type="GO" id="GO:0005524">
    <property type="term" value="F:ATP binding"/>
    <property type="evidence" value="ECO:0007669"/>
    <property type="project" value="UniProtKB-KW"/>
</dbReference>
<feature type="domain" description="Protein kinase" evidence="10">
    <location>
        <begin position="26"/>
        <end position="282"/>
    </location>
</feature>
<evidence type="ECO:0000256" key="1">
    <source>
        <dbReference type="ARBA" id="ARBA00012513"/>
    </source>
</evidence>
<evidence type="ECO:0000256" key="4">
    <source>
        <dbReference type="ARBA" id="ARBA00022741"/>
    </source>
</evidence>
<dbReference type="FunFam" id="1.10.510.10:FF:000046">
    <property type="entry name" value="probable serine/threonine-protein kinase WNK9"/>
    <property type="match status" value="1"/>
</dbReference>
<dbReference type="Pfam" id="PF00069">
    <property type="entry name" value="Pkinase"/>
    <property type="match status" value="1"/>
</dbReference>
<dbReference type="InterPro" id="IPR011009">
    <property type="entry name" value="Kinase-like_dom_sf"/>
</dbReference>
<accession>A0A200QXD9</accession>
<name>A0A200QXD9_MACCD</name>
<dbReference type="InterPro" id="IPR000719">
    <property type="entry name" value="Prot_kinase_dom"/>
</dbReference>
<evidence type="ECO:0000256" key="9">
    <source>
        <dbReference type="SAM" id="MobiDB-lite"/>
    </source>
</evidence>
<dbReference type="Proteomes" id="UP000195402">
    <property type="component" value="Unassembled WGS sequence"/>
</dbReference>
<dbReference type="GO" id="GO:0004674">
    <property type="term" value="F:protein serine/threonine kinase activity"/>
    <property type="evidence" value="ECO:0007669"/>
    <property type="project" value="UniProtKB-KW"/>
</dbReference>
<comment type="caution">
    <text evidence="11">The sequence shown here is derived from an EMBL/GenBank/DDBJ whole genome shotgun (WGS) entry which is preliminary data.</text>
</comment>
<evidence type="ECO:0000313" key="11">
    <source>
        <dbReference type="EMBL" id="OVA15115.1"/>
    </source>
</evidence>
<keyword evidence="5 11" id="KW-0418">Kinase</keyword>
<dbReference type="InterPro" id="IPR050588">
    <property type="entry name" value="WNK_Ser-Thr_kinase"/>
</dbReference>
<gene>
    <name evidence="11" type="ORF">BVC80_613g17</name>
</gene>
<keyword evidence="3" id="KW-0808">Transferase</keyword>
<keyword evidence="4" id="KW-0547">Nucleotide-binding</keyword>
<comment type="catalytic activity">
    <reaction evidence="8">
        <text>L-seryl-[protein] + ATP = O-phospho-L-seryl-[protein] + ADP + H(+)</text>
        <dbReference type="Rhea" id="RHEA:17989"/>
        <dbReference type="Rhea" id="RHEA-COMP:9863"/>
        <dbReference type="Rhea" id="RHEA-COMP:11604"/>
        <dbReference type="ChEBI" id="CHEBI:15378"/>
        <dbReference type="ChEBI" id="CHEBI:29999"/>
        <dbReference type="ChEBI" id="CHEBI:30616"/>
        <dbReference type="ChEBI" id="CHEBI:83421"/>
        <dbReference type="ChEBI" id="CHEBI:456216"/>
        <dbReference type="EC" id="2.7.11.1"/>
    </reaction>
</comment>
<dbReference type="Gene3D" id="3.30.200.20">
    <property type="entry name" value="Phosphorylase Kinase, domain 1"/>
    <property type="match status" value="1"/>
</dbReference>
<evidence type="ECO:0000256" key="5">
    <source>
        <dbReference type="ARBA" id="ARBA00022777"/>
    </source>
</evidence>
<evidence type="ECO:0000256" key="6">
    <source>
        <dbReference type="ARBA" id="ARBA00022840"/>
    </source>
</evidence>
<evidence type="ECO:0000313" key="12">
    <source>
        <dbReference type="Proteomes" id="UP000195402"/>
    </source>
</evidence>
<keyword evidence="6" id="KW-0067">ATP-binding</keyword>
<comment type="catalytic activity">
    <reaction evidence="7">
        <text>L-threonyl-[protein] + ATP = O-phospho-L-threonyl-[protein] + ADP + H(+)</text>
        <dbReference type="Rhea" id="RHEA:46608"/>
        <dbReference type="Rhea" id="RHEA-COMP:11060"/>
        <dbReference type="Rhea" id="RHEA-COMP:11605"/>
        <dbReference type="ChEBI" id="CHEBI:15378"/>
        <dbReference type="ChEBI" id="CHEBI:30013"/>
        <dbReference type="ChEBI" id="CHEBI:30616"/>
        <dbReference type="ChEBI" id="CHEBI:61977"/>
        <dbReference type="ChEBI" id="CHEBI:456216"/>
        <dbReference type="EC" id="2.7.11.1"/>
    </reaction>
</comment>
<evidence type="ECO:0000256" key="2">
    <source>
        <dbReference type="ARBA" id="ARBA00022527"/>
    </source>
</evidence>
<keyword evidence="12" id="KW-1185">Reference proteome</keyword>
<feature type="compositionally biased region" description="Low complexity" evidence="9">
    <location>
        <begin position="291"/>
        <end position="310"/>
    </location>
</feature>
<evidence type="ECO:0000256" key="8">
    <source>
        <dbReference type="ARBA" id="ARBA00048679"/>
    </source>
</evidence>